<dbReference type="NCBIfam" id="TIGR02243">
    <property type="entry name" value="putative baseplate assembly protein"/>
    <property type="match status" value="1"/>
</dbReference>
<comment type="caution">
    <text evidence="2">The sequence shown here is derived from an EMBL/GenBank/DDBJ whole genome shotgun (WGS) entry which is preliminary data.</text>
</comment>
<dbReference type="Proteomes" id="UP000635606">
    <property type="component" value="Unassembled WGS sequence"/>
</dbReference>
<accession>A0A8J4A6H4</accession>
<evidence type="ECO:0000256" key="1">
    <source>
        <dbReference type="SAM" id="MobiDB-lite"/>
    </source>
</evidence>
<feature type="compositionally biased region" description="Basic and acidic residues" evidence="1">
    <location>
        <begin position="136"/>
        <end position="160"/>
    </location>
</feature>
<evidence type="ECO:0000313" key="2">
    <source>
        <dbReference type="EMBL" id="GIJ75098.1"/>
    </source>
</evidence>
<dbReference type="RefSeq" id="WP_203934881.1">
    <property type="nucleotide sequence ID" value="NZ_BOPH01000149.1"/>
</dbReference>
<feature type="region of interest" description="Disordered" evidence="1">
    <location>
        <begin position="127"/>
        <end position="160"/>
    </location>
</feature>
<evidence type="ECO:0008006" key="4">
    <source>
        <dbReference type="Google" id="ProtNLM"/>
    </source>
</evidence>
<name>A0A8J4A6H4_9ACTN</name>
<sequence length="731" mass="79487">MSLIGPILDDRSYDDLKQELLKRIPVYAPEWTDYNESDPGVVLLELFAYLGESLLFRFNQIPDATKIAFLRLLGLRPRPARPARTLLALRTERLDGMHVRRGTEATAGRIAFQTEEEVTAWPLEVQAYGKTESDDDPKKLPPTEKNRRDDAVARLPEKDRKQVAKSGRTFYEVHAVPANPLDPEAEPVDVRESADGALWVAVLARNAQQTGAVAEKLPNQFLYVGLVLDGPLDVVPSVEPTTTKLPRVVLADPPAVLWELWRGGTAFAPLDVTRDGTRGLTTDGVVQLALPQTPLPPTEQAEPIGGWDRPPKIDDPKVLDRVVAWLRVRRPAGENDRIGRIRWVGINVVSVVQDQTAQAELLGTGTGDPDQTYRLAQRPVLPGTVRLQVEEVDGWHDWKEVDTFAAGRPDNPYFTVDPTTGLVRFGAQTRVPQPGQRIRVLCYRYGGGAAGNVAAGAITALNGTAGVKATNVLPAVGGADAASLSEALDQIPAEVHRRDRAVTAEDFRALTLQVPGVRRAEPLPLLHPDTPAKRAAGAVSVVVFPTDDLRNPGAPAPDAALLRRVAAYLEPRRTLTCELYVIPPTYRRIAVSVGVQVREGYQVDAVRRWVELILRQYLAPVPPYGPDGQGWTLGRTIRRAELEAVTVQVDGVESIQSELKLALIVKTGDAEVAEETPSVELRRWEVPELVQVTVVRGVPPAAGAGYPASGPGAGTPGLDPPVLVPLPAEVC</sequence>
<gene>
    <name evidence="2" type="ORF">Voc01_100150</name>
</gene>
<proteinExistence type="predicted"/>
<organism evidence="2 3">
    <name type="scientific">Virgisporangium ochraceum</name>
    <dbReference type="NCBI Taxonomy" id="65505"/>
    <lineage>
        <taxon>Bacteria</taxon>
        <taxon>Bacillati</taxon>
        <taxon>Actinomycetota</taxon>
        <taxon>Actinomycetes</taxon>
        <taxon>Micromonosporales</taxon>
        <taxon>Micromonosporaceae</taxon>
        <taxon>Virgisporangium</taxon>
    </lineage>
</organism>
<dbReference type="EMBL" id="BOPH01000149">
    <property type="protein sequence ID" value="GIJ75098.1"/>
    <property type="molecule type" value="Genomic_DNA"/>
</dbReference>
<dbReference type="AlphaFoldDB" id="A0A8J4A6H4"/>
<evidence type="ECO:0000313" key="3">
    <source>
        <dbReference type="Proteomes" id="UP000635606"/>
    </source>
</evidence>
<dbReference type="InterPro" id="IPR011749">
    <property type="entry name" value="CHP02243"/>
</dbReference>
<protein>
    <recommendedName>
        <fullName evidence="4">Baseplate protein J-like domain-containing protein</fullName>
    </recommendedName>
</protein>
<keyword evidence="3" id="KW-1185">Reference proteome</keyword>
<reference evidence="2" key="1">
    <citation type="submission" date="2021-01" db="EMBL/GenBank/DDBJ databases">
        <title>Whole genome shotgun sequence of Virgisporangium ochraceum NBRC 16418.</title>
        <authorList>
            <person name="Komaki H."/>
            <person name="Tamura T."/>
        </authorList>
    </citation>
    <scope>NUCLEOTIDE SEQUENCE</scope>
    <source>
        <strain evidence="2">NBRC 16418</strain>
    </source>
</reference>